<reference evidence="1 2" key="2">
    <citation type="submission" date="2017-10" db="EMBL/GenBank/DDBJ databases">
        <title>Extensive intraspecific genome diversity in a model arbuscular mycorrhizal fungus.</title>
        <authorList>
            <person name="Chen E.C.H."/>
            <person name="Morin E."/>
            <person name="Baudet D."/>
            <person name="Noel J."/>
            <person name="Ndikumana S."/>
            <person name="Charron P."/>
            <person name="St-Onge C."/>
            <person name="Giorgi J."/>
            <person name="Grigoriev I.V."/>
            <person name="Roux C."/>
            <person name="Martin F.M."/>
            <person name="Corradi N."/>
        </authorList>
    </citation>
    <scope>NUCLEOTIDE SEQUENCE [LARGE SCALE GENOMIC DNA]</scope>
    <source>
        <strain evidence="1 2">C2</strain>
    </source>
</reference>
<accession>A0A2N1NLA5</accession>
<dbReference type="AlphaFoldDB" id="A0A2N1NLA5"/>
<proteinExistence type="predicted"/>
<organism evidence="1 2">
    <name type="scientific">Rhizophagus irregularis</name>
    <dbReference type="NCBI Taxonomy" id="588596"/>
    <lineage>
        <taxon>Eukaryota</taxon>
        <taxon>Fungi</taxon>
        <taxon>Fungi incertae sedis</taxon>
        <taxon>Mucoromycota</taxon>
        <taxon>Glomeromycotina</taxon>
        <taxon>Glomeromycetes</taxon>
        <taxon>Glomerales</taxon>
        <taxon>Glomeraceae</taxon>
        <taxon>Rhizophagus</taxon>
    </lineage>
</organism>
<protein>
    <submittedName>
        <fullName evidence="1">Uncharacterized protein</fullName>
    </submittedName>
</protein>
<name>A0A2N1NLA5_9GLOM</name>
<gene>
    <name evidence="1" type="ORF">RhiirC2_774549</name>
</gene>
<dbReference type="VEuPathDB" id="FungiDB:RhiirA1_466434"/>
<evidence type="ECO:0000313" key="1">
    <source>
        <dbReference type="EMBL" id="PKK74651.1"/>
    </source>
</evidence>
<evidence type="ECO:0000313" key="2">
    <source>
        <dbReference type="Proteomes" id="UP000233469"/>
    </source>
</evidence>
<sequence>MAENTLYDIFNFLCKNDITLKNIITYDTQFNLNNVILLTNFSHIYEEWDYVHRDNNEAMKLISENCDD</sequence>
<dbReference type="EMBL" id="LLXL01000291">
    <property type="protein sequence ID" value="PKK74651.1"/>
    <property type="molecule type" value="Genomic_DNA"/>
</dbReference>
<dbReference type="Proteomes" id="UP000233469">
    <property type="component" value="Unassembled WGS sequence"/>
</dbReference>
<comment type="caution">
    <text evidence="1">The sequence shown here is derived from an EMBL/GenBank/DDBJ whole genome shotgun (WGS) entry which is preliminary data.</text>
</comment>
<reference evidence="1 2" key="1">
    <citation type="submission" date="2016-04" db="EMBL/GenBank/DDBJ databases">
        <title>Genome analyses suggest a sexual origin of heterokaryosis in a supposedly ancient asexual fungus.</title>
        <authorList>
            <person name="Ropars J."/>
            <person name="Sedzielewska K."/>
            <person name="Noel J."/>
            <person name="Charron P."/>
            <person name="Farinelli L."/>
            <person name="Marton T."/>
            <person name="Kruger M."/>
            <person name="Pelin A."/>
            <person name="Brachmann A."/>
            <person name="Corradi N."/>
        </authorList>
    </citation>
    <scope>NUCLEOTIDE SEQUENCE [LARGE SCALE GENOMIC DNA]</scope>
    <source>
        <strain evidence="1 2">C2</strain>
    </source>
</reference>